<sequence length="518" mass="55527">MSIRPPFVCLGLGCTARGSGTNMGTLLSSQARQPAFGCMHARERRAITYTWQARSLLVRFLQRSFAPDSEMLGMLLSAVVLLLASAVQPVAANRSEDMPICDYYARNKYGENNKTTQLKLMASIVALAYAGGNGLNASHSDNTGIFGYGSFQEKPVRLAGYFDGTKQTANFNGNPSALNFLDGGGVNPLTDYLNGSSSLIPDIKQGTNQYTLFTHWYVAFGRIYGCSKAEEFLDKKYRTLTPAYVHKYMNLQKHEIGYFIHQLILASSHFGFAAQDADTLETLMNSRYNLKCKAAENGTLTSICLNNNCPLAVDKPDCKAYDDIKQYAGENTAPPTPGATGTSSASPPSDGGKSDLGGGAIAGIAIGAFAGLSLIIGTLWFFFRKRRGDSDAAQRPDSLAVSQTTGGYHNPPAMYSPAMTTQTPFEQGSPVTTYDPSRQSQFTFFSQGRDSHVAASSPPPPGWTEMAPQELDAAELGPSRPTSPGLGAVSGSQTKTGQGPMRGSKSQGTDVEKMDIDV</sequence>
<dbReference type="HOGENOM" id="CLU_037449_2_1_1"/>
<dbReference type="RefSeq" id="XP_006669431.1">
    <property type="nucleotide sequence ID" value="XM_006669368.1"/>
</dbReference>
<evidence type="ECO:0000256" key="4">
    <source>
        <dbReference type="ARBA" id="ARBA00023136"/>
    </source>
</evidence>
<evidence type="ECO:0000256" key="2">
    <source>
        <dbReference type="ARBA" id="ARBA00022692"/>
    </source>
</evidence>
<dbReference type="PANTHER" id="PTHR15549">
    <property type="entry name" value="PAIRED IMMUNOGLOBULIN-LIKE TYPE 2 RECEPTOR"/>
    <property type="match status" value="1"/>
</dbReference>
<name>G3JE23_CORMM</name>
<gene>
    <name evidence="7" type="ORF">CCM_04220</name>
</gene>
<dbReference type="GO" id="GO:0016020">
    <property type="term" value="C:membrane"/>
    <property type="evidence" value="ECO:0007669"/>
    <property type="project" value="UniProtKB-SubCell"/>
</dbReference>
<evidence type="ECO:0000313" key="8">
    <source>
        <dbReference type="Proteomes" id="UP000001610"/>
    </source>
</evidence>
<feature type="compositionally biased region" description="Polar residues" evidence="5">
    <location>
        <begin position="418"/>
        <end position="448"/>
    </location>
</feature>
<dbReference type="eggNOG" id="ENOG502SMFQ">
    <property type="taxonomic scope" value="Eukaryota"/>
</dbReference>
<evidence type="ECO:0000256" key="6">
    <source>
        <dbReference type="SAM" id="Phobius"/>
    </source>
</evidence>
<evidence type="ECO:0000313" key="7">
    <source>
        <dbReference type="EMBL" id="EGX92848.1"/>
    </source>
</evidence>
<dbReference type="PANTHER" id="PTHR15549:SF27">
    <property type="entry name" value="CHITIN-BINDING TYPE-1 DOMAIN-CONTAINING PROTEIN"/>
    <property type="match status" value="1"/>
</dbReference>
<comment type="subcellular location">
    <subcellularLocation>
        <location evidence="1">Membrane</location>
        <topology evidence="1">Single-pass membrane protein</topology>
    </subcellularLocation>
</comment>
<proteinExistence type="predicted"/>
<keyword evidence="2 6" id="KW-0812">Transmembrane</keyword>
<dbReference type="KEGG" id="cmt:CCM_04220"/>
<dbReference type="OMA" id="AYVHKFM"/>
<dbReference type="GO" id="GO:0071944">
    <property type="term" value="C:cell periphery"/>
    <property type="evidence" value="ECO:0007669"/>
    <property type="project" value="UniProtKB-ARBA"/>
</dbReference>
<reference evidence="7 8" key="1">
    <citation type="journal article" date="2011" name="Genome Biol.">
        <title>Genome sequence of the insect pathogenic fungus Cordyceps militaris, a valued traditional Chinese medicine.</title>
        <authorList>
            <person name="Zheng P."/>
            <person name="Xia Y."/>
            <person name="Xiao G."/>
            <person name="Xiong C."/>
            <person name="Hu X."/>
            <person name="Zhang S."/>
            <person name="Zheng H."/>
            <person name="Huang Y."/>
            <person name="Zhou Y."/>
            <person name="Wang S."/>
            <person name="Zhao G.P."/>
            <person name="Liu X."/>
            <person name="St Leger R.J."/>
            <person name="Wang C."/>
        </authorList>
    </citation>
    <scope>NUCLEOTIDE SEQUENCE [LARGE SCALE GENOMIC DNA]</scope>
    <source>
        <strain evidence="7 8">CM01</strain>
    </source>
</reference>
<dbReference type="InterPro" id="IPR051694">
    <property type="entry name" value="Immunoregulatory_rcpt-like"/>
</dbReference>
<dbReference type="VEuPathDB" id="FungiDB:CCM_04220"/>
<organism evidence="7 8">
    <name type="scientific">Cordyceps militaris (strain CM01)</name>
    <name type="common">Caterpillar fungus</name>
    <dbReference type="NCBI Taxonomy" id="983644"/>
    <lineage>
        <taxon>Eukaryota</taxon>
        <taxon>Fungi</taxon>
        <taxon>Dikarya</taxon>
        <taxon>Ascomycota</taxon>
        <taxon>Pezizomycotina</taxon>
        <taxon>Sordariomycetes</taxon>
        <taxon>Hypocreomycetidae</taxon>
        <taxon>Hypocreales</taxon>
        <taxon>Cordycipitaceae</taxon>
        <taxon>Cordyceps</taxon>
    </lineage>
</organism>
<protein>
    <submittedName>
        <fullName evidence="7">Uncharacterized protein</fullName>
    </submittedName>
</protein>
<evidence type="ECO:0000256" key="1">
    <source>
        <dbReference type="ARBA" id="ARBA00004167"/>
    </source>
</evidence>
<dbReference type="InParanoid" id="G3JE23"/>
<feature type="transmembrane region" description="Helical" evidence="6">
    <location>
        <begin position="360"/>
        <end position="383"/>
    </location>
</feature>
<feature type="compositionally biased region" description="Low complexity" evidence="5">
    <location>
        <begin position="338"/>
        <end position="351"/>
    </location>
</feature>
<dbReference type="EMBL" id="JH126401">
    <property type="protein sequence ID" value="EGX92848.1"/>
    <property type="molecule type" value="Genomic_DNA"/>
</dbReference>
<keyword evidence="3 6" id="KW-1133">Transmembrane helix</keyword>
<dbReference type="AlphaFoldDB" id="G3JE23"/>
<keyword evidence="4 6" id="KW-0472">Membrane</keyword>
<dbReference type="GeneID" id="18166243"/>
<keyword evidence="8" id="KW-1185">Reference proteome</keyword>
<feature type="region of interest" description="Disordered" evidence="5">
    <location>
        <begin position="392"/>
        <end position="518"/>
    </location>
</feature>
<dbReference type="OrthoDB" id="2110578at2759"/>
<accession>G3JE23</accession>
<evidence type="ECO:0000256" key="5">
    <source>
        <dbReference type="SAM" id="MobiDB-lite"/>
    </source>
</evidence>
<dbReference type="STRING" id="983644.G3JE23"/>
<dbReference type="Proteomes" id="UP000001610">
    <property type="component" value="Unassembled WGS sequence"/>
</dbReference>
<feature type="region of interest" description="Disordered" evidence="5">
    <location>
        <begin position="329"/>
        <end position="354"/>
    </location>
</feature>
<evidence type="ECO:0000256" key="3">
    <source>
        <dbReference type="ARBA" id="ARBA00022989"/>
    </source>
</evidence>